<dbReference type="OrthoDB" id="24948at2759"/>
<comment type="similarity">
    <text evidence="1">Belongs to the APC10 family.</text>
</comment>
<evidence type="ECO:0000256" key="1">
    <source>
        <dbReference type="ARBA" id="ARBA00006762"/>
    </source>
</evidence>
<dbReference type="EMBL" id="ATCN01000274">
    <property type="protein sequence ID" value="EPR79394.1"/>
    <property type="molecule type" value="Genomic_DNA"/>
</dbReference>
<dbReference type="InParanoid" id="S7XK12"/>
<dbReference type="GO" id="GO:0031145">
    <property type="term" value="P:anaphase-promoting complex-dependent catabolic process"/>
    <property type="evidence" value="ECO:0007669"/>
    <property type="project" value="InterPro"/>
</dbReference>
<dbReference type="SUPFAM" id="SSF49785">
    <property type="entry name" value="Galactose-binding domain-like"/>
    <property type="match status" value="1"/>
</dbReference>
<dbReference type="AlphaFoldDB" id="S7XK12"/>
<reference evidence="8" key="1">
    <citation type="journal article" date="2013" name="PLoS Genet.">
        <title>The genome of Spraguea lophii and the basis of host-microsporidian interactions.</title>
        <authorList>
            <person name="Campbell S.E."/>
            <person name="Williams T.A."/>
            <person name="Yousuf A."/>
            <person name="Soanes D.M."/>
            <person name="Paszkiewicz K.H."/>
            <person name="Williams B.A.P."/>
        </authorList>
    </citation>
    <scope>NUCLEOTIDE SEQUENCE [LARGE SCALE GENOMIC DNA]</scope>
    <source>
        <strain evidence="8">42_110</strain>
    </source>
</reference>
<dbReference type="Proteomes" id="UP000014978">
    <property type="component" value="Unassembled WGS sequence"/>
</dbReference>
<dbReference type="GO" id="GO:0005680">
    <property type="term" value="C:anaphase-promoting complex"/>
    <property type="evidence" value="ECO:0007669"/>
    <property type="project" value="InterPro"/>
</dbReference>
<dbReference type="Gene3D" id="2.60.120.260">
    <property type="entry name" value="Galactose-binding domain-like"/>
    <property type="match status" value="1"/>
</dbReference>
<evidence type="ECO:0000256" key="5">
    <source>
        <dbReference type="ARBA" id="ARBA00023306"/>
    </source>
</evidence>
<sequence>MEIRLSSFKKNYGLEQLLSKDESTYWYTDGSLPHYIEISFRKRTYVEYVQILFSFSKDDSYTPDYFEVLVGDTKDTLQKYKSITMVEPEGYTLVNINLHCVYIYINILRNCQEGRDSHVRHLIVNTQQPRDMQCK</sequence>
<evidence type="ECO:0000256" key="2">
    <source>
        <dbReference type="ARBA" id="ARBA00022618"/>
    </source>
</evidence>
<proteinExistence type="inferred from homology"/>
<keyword evidence="2" id="KW-0132">Cell division</keyword>
<name>S7XK12_SPRLO</name>
<dbReference type="InterPro" id="IPR004939">
    <property type="entry name" value="APC_su10/DOC_dom"/>
</dbReference>
<evidence type="ECO:0000256" key="3">
    <source>
        <dbReference type="ARBA" id="ARBA00022776"/>
    </source>
</evidence>
<dbReference type="FunCoup" id="S7XK12">
    <property type="interactions" value="141"/>
</dbReference>
<dbReference type="PANTHER" id="PTHR12936">
    <property type="entry name" value="ANAPHASE-PROMOTING COMPLEX 10"/>
    <property type="match status" value="1"/>
</dbReference>
<dbReference type="VEuPathDB" id="MicrosporidiaDB:SLOPH_2476"/>
<dbReference type="GO" id="GO:0051301">
    <property type="term" value="P:cell division"/>
    <property type="evidence" value="ECO:0007669"/>
    <property type="project" value="UniProtKB-KW"/>
</dbReference>
<dbReference type="PROSITE" id="PS51284">
    <property type="entry name" value="DOC"/>
    <property type="match status" value="1"/>
</dbReference>
<evidence type="ECO:0000313" key="7">
    <source>
        <dbReference type="EMBL" id="EPR79394.1"/>
    </source>
</evidence>
<dbReference type="InterPro" id="IPR008979">
    <property type="entry name" value="Galactose-bd-like_sf"/>
</dbReference>
<comment type="caution">
    <text evidence="7">The sequence shown here is derived from an EMBL/GenBank/DDBJ whole genome shotgun (WGS) entry which is preliminary data.</text>
</comment>
<dbReference type="HOGENOM" id="CLU_039415_3_1_1"/>
<evidence type="ECO:0000256" key="4">
    <source>
        <dbReference type="ARBA" id="ARBA00022786"/>
    </source>
</evidence>
<dbReference type="STRING" id="1358809.S7XK12"/>
<evidence type="ECO:0000313" key="8">
    <source>
        <dbReference type="Proteomes" id="UP000014978"/>
    </source>
</evidence>
<gene>
    <name evidence="7" type="ORF">SLOPH_2476</name>
</gene>
<dbReference type="InterPro" id="IPR016901">
    <property type="entry name" value="APC10/Doc1"/>
</dbReference>
<evidence type="ECO:0000259" key="6">
    <source>
        <dbReference type="PROSITE" id="PS51284"/>
    </source>
</evidence>
<keyword evidence="8" id="KW-1185">Reference proteome</keyword>
<keyword evidence="3" id="KW-0498">Mitosis</keyword>
<keyword evidence="5" id="KW-0131">Cell cycle</keyword>
<dbReference type="PANTHER" id="PTHR12936:SF0">
    <property type="entry name" value="ANAPHASE-PROMOTING COMPLEX SUBUNIT 10"/>
    <property type="match status" value="1"/>
</dbReference>
<keyword evidence="4" id="KW-0833">Ubl conjugation pathway</keyword>
<dbReference type="GO" id="GO:0070979">
    <property type="term" value="P:protein K11-linked ubiquitination"/>
    <property type="evidence" value="ECO:0007669"/>
    <property type="project" value="TreeGrafter"/>
</dbReference>
<feature type="domain" description="DOC" evidence="6">
    <location>
        <begin position="1"/>
        <end position="135"/>
    </location>
</feature>
<organism evidence="7 8">
    <name type="scientific">Spraguea lophii (strain 42_110)</name>
    <name type="common">Microsporidian parasite</name>
    <dbReference type="NCBI Taxonomy" id="1358809"/>
    <lineage>
        <taxon>Eukaryota</taxon>
        <taxon>Fungi</taxon>
        <taxon>Fungi incertae sedis</taxon>
        <taxon>Microsporidia</taxon>
        <taxon>Spragueidae</taxon>
        <taxon>Spraguea</taxon>
    </lineage>
</organism>
<dbReference type="SMART" id="SM01337">
    <property type="entry name" value="APC10"/>
    <property type="match status" value="1"/>
</dbReference>
<protein>
    <submittedName>
        <fullName evidence="7">Anaphase-promoting complex subunit 10</fullName>
    </submittedName>
</protein>
<dbReference type="Pfam" id="PF03256">
    <property type="entry name" value="ANAPC10"/>
    <property type="match status" value="1"/>
</dbReference>
<accession>S7XK12</accession>
<dbReference type="OMA" id="FITIEFP"/>